<dbReference type="InterPro" id="IPR041704">
    <property type="entry name" value="CFLE_GH18"/>
</dbReference>
<feature type="domain" description="GH18" evidence="4">
    <location>
        <begin position="137"/>
        <end position="449"/>
    </location>
</feature>
<dbReference type="EMBL" id="QOUX01000037">
    <property type="protein sequence ID" value="RXJ00711.1"/>
    <property type="molecule type" value="Genomic_DNA"/>
</dbReference>
<dbReference type="InterPro" id="IPR011583">
    <property type="entry name" value="Chitinase_II/V-like_cat"/>
</dbReference>
<dbReference type="SUPFAM" id="SSF51445">
    <property type="entry name" value="(Trans)glycosidases"/>
    <property type="match status" value="1"/>
</dbReference>
<dbReference type="Proteomes" id="UP000290649">
    <property type="component" value="Unassembled WGS sequence"/>
</dbReference>
<organism evidence="5 6">
    <name type="scientific">Anaerobacillus alkaliphilus</name>
    <dbReference type="NCBI Taxonomy" id="1548597"/>
    <lineage>
        <taxon>Bacteria</taxon>
        <taxon>Bacillati</taxon>
        <taxon>Bacillota</taxon>
        <taxon>Bacilli</taxon>
        <taxon>Bacillales</taxon>
        <taxon>Bacillaceae</taxon>
        <taxon>Anaerobacillus</taxon>
    </lineage>
</organism>
<name>A0A4V1LGF0_9BACI</name>
<dbReference type="InterPro" id="IPR018392">
    <property type="entry name" value="LysM"/>
</dbReference>
<dbReference type="SMART" id="SM00636">
    <property type="entry name" value="Glyco_18"/>
    <property type="match status" value="1"/>
</dbReference>
<dbReference type="CDD" id="cd00118">
    <property type="entry name" value="LysM"/>
    <property type="match status" value="1"/>
</dbReference>
<feature type="domain" description="LysM" evidence="3">
    <location>
        <begin position="77"/>
        <end position="120"/>
    </location>
</feature>
<evidence type="ECO:0000259" key="4">
    <source>
        <dbReference type="PROSITE" id="PS51910"/>
    </source>
</evidence>
<dbReference type="CDD" id="cd02874">
    <property type="entry name" value="GH18_CFLE_spore_hydrolase"/>
    <property type="match status" value="1"/>
</dbReference>
<evidence type="ECO:0000313" key="5">
    <source>
        <dbReference type="EMBL" id="RXJ00711.1"/>
    </source>
</evidence>
<dbReference type="GO" id="GO:0016798">
    <property type="term" value="F:hydrolase activity, acting on glycosyl bonds"/>
    <property type="evidence" value="ECO:0007669"/>
    <property type="project" value="UniProtKB-KW"/>
</dbReference>
<dbReference type="AlphaFoldDB" id="A0A4V1LGF0"/>
<dbReference type="InterPro" id="IPR029070">
    <property type="entry name" value="Chitinase_insertion_sf"/>
</dbReference>
<keyword evidence="2" id="KW-0326">Glycosidase</keyword>
<keyword evidence="6" id="KW-1185">Reference proteome</keyword>
<dbReference type="PANTHER" id="PTHR46066:SF2">
    <property type="entry name" value="CHITINASE DOMAIN-CONTAINING PROTEIN 1"/>
    <property type="match status" value="1"/>
</dbReference>
<dbReference type="PROSITE" id="PS51910">
    <property type="entry name" value="GH18_2"/>
    <property type="match status" value="1"/>
</dbReference>
<dbReference type="InterPro" id="IPR017853">
    <property type="entry name" value="GH"/>
</dbReference>
<sequence length="449" mass="50673">MKQKLLTAFLVTLLFLLPITIEVEAKGPGNSSQNSKHNRTVEPIVSPIVEPTVEEPVVTPIPENNDPIEEEPKQSLFTYIVQSGDTLWKLSMTFGTTVEEIKTINKLTSDMIFVGQVLLIPGVTEQPAEQPVIQSDFLILGYYTKYWSTDLNSYRSLESYHTHLNSIAVTTFQVDNKGNIESMAAPEALKLAKEKSVRTYATIQNHFQPALTHTILSSSELRKTTITNIYAVVLENDFHGVNIDFENMYATDRQLFNQFIKEVSEFFKPKGYDVIVSVTAKTADNPTWAWSGTFDYAFLGQHAKLQLMTYDNSGTWSAPGATSGVDWVENVLKYATALVPSENLLIGLPAYGYEWYSATGQGIRALSMRQIETILSQTKATVHFDEKTQTPFFSYRDDQGTERVVWFEDERSISAKMKLVSKYNLGGVSMWRMGQETDQFWQAVTTHLK</sequence>
<dbReference type="InterPro" id="IPR001223">
    <property type="entry name" value="Glyco_hydro18_cat"/>
</dbReference>
<evidence type="ECO:0000259" key="3">
    <source>
        <dbReference type="PROSITE" id="PS51782"/>
    </source>
</evidence>
<reference evidence="5 6" key="1">
    <citation type="journal article" date="2019" name="Int. J. Syst. Evol. Microbiol.">
        <title>Anaerobacillus alkaliphilus sp. nov., a novel alkaliphilic and moderately halophilic bacterium.</title>
        <authorList>
            <person name="Borsodi A.K."/>
            <person name="Aszalos J.M."/>
            <person name="Bihari P."/>
            <person name="Nagy I."/>
            <person name="Schumann P."/>
            <person name="Sproer C."/>
            <person name="Kovacs A.L."/>
            <person name="Boka K."/>
            <person name="Dobosy P."/>
            <person name="Ovari M."/>
            <person name="Szili-Kovacs T."/>
            <person name="Toth E."/>
        </authorList>
    </citation>
    <scope>NUCLEOTIDE SEQUENCE [LARGE SCALE GENOMIC DNA]</scope>
    <source>
        <strain evidence="5 6">B16-10</strain>
    </source>
</reference>
<dbReference type="Gene3D" id="3.20.20.80">
    <property type="entry name" value="Glycosidases"/>
    <property type="match status" value="1"/>
</dbReference>
<dbReference type="Pfam" id="PF00704">
    <property type="entry name" value="Glyco_hydro_18"/>
    <property type="match status" value="1"/>
</dbReference>
<dbReference type="GO" id="GO:0008061">
    <property type="term" value="F:chitin binding"/>
    <property type="evidence" value="ECO:0007669"/>
    <property type="project" value="InterPro"/>
</dbReference>
<dbReference type="PANTHER" id="PTHR46066">
    <property type="entry name" value="CHITINASE DOMAIN-CONTAINING PROTEIN 1 FAMILY MEMBER"/>
    <property type="match status" value="1"/>
</dbReference>
<comment type="caution">
    <text evidence="5">The sequence shown here is derived from an EMBL/GenBank/DDBJ whole genome shotgun (WGS) entry which is preliminary data.</text>
</comment>
<dbReference type="Gene3D" id="3.10.50.10">
    <property type="match status" value="1"/>
</dbReference>
<evidence type="ECO:0000256" key="1">
    <source>
        <dbReference type="ARBA" id="ARBA00022801"/>
    </source>
</evidence>
<evidence type="ECO:0000313" key="6">
    <source>
        <dbReference type="Proteomes" id="UP000290649"/>
    </source>
</evidence>
<keyword evidence="1" id="KW-0378">Hydrolase</keyword>
<dbReference type="RefSeq" id="WP_129078402.1">
    <property type="nucleotide sequence ID" value="NZ_QOUX01000037.1"/>
</dbReference>
<dbReference type="Gene3D" id="3.10.350.10">
    <property type="entry name" value="LysM domain"/>
    <property type="match status" value="1"/>
</dbReference>
<gene>
    <name evidence="5" type="ORF">DS745_11685</name>
</gene>
<dbReference type="PROSITE" id="PS51782">
    <property type="entry name" value="LYSM"/>
    <property type="match status" value="1"/>
</dbReference>
<evidence type="ECO:0000256" key="2">
    <source>
        <dbReference type="ARBA" id="ARBA00023295"/>
    </source>
</evidence>
<dbReference type="InterPro" id="IPR036779">
    <property type="entry name" value="LysM_dom_sf"/>
</dbReference>
<dbReference type="Pfam" id="PF01476">
    <property type="entry name" value="LysM"/>
    <property type="match status" value="1"/>
</dbReference>
<dbReference type="OrthoDB" id="9775889at2"/>
<dbReference type="SUPFAM" id="SSF54106">
    <property type="entry name" value="LysM domain"/>
    <property type="match status" value="1"/>
</dbReference>
<proteinExistence type="predicted"/>
<protein>
    <submittedName>
        <fullName evidence="5">LysM peptidoglycan-binding domain-containing protein</fullName>
    </submittedName>
</protein>
<dbReference type="GO" id="GO:0005975">
    <property type="term" value="P:carbohydrate metabolic process"/>
    <property type="evidence" value="ECO:0007669"/>
    <property type="project" value="InterPro"/>
</dbReference>
<dbReference type="SMART" id="SM00257">
    <property type="entry name" value="LysM"/>
    <property type="match status" value="1"/>
</dbReference>
<accession>A0A4V1LGF0</accession>